<dbReference type="RefSeq" id="XP_070888187.1">
    <property type="nucleotide sequence ID" value="XM_071025763.1"/>
</dbReference>
<proteinExistence type="predicted"/>
<protein>
    <submittedName>
        <fullName evidence="2">Uncharacterized protein</fullName>
    </submittedName>
</protein>
<evidence type="ECO:0000313" key="3">
    <source>
        <dbReference type="Proteomes" id="UP001610432"/>
    </source>
</evidence>
<keyword evidence="3" id="KW-1185">Reference proteome</keyword>
<organism evidence="2 3">
    <name type="scientific">Aspergillus lucknowensis</name>
    <dbReference type="NCBI Taxonomy" id="176173"/>
    <lineage>
        <taxon>Eukaryota</taxon>
        <taxon>Fungi</taxon>
        <taxon>Dikarya</taxon>
        <taxon>Ascomycota</taxon>
        <taxon>Pezizomycotina</taxon>
        <taxon>Eurotiomycetes</taxon>
        <taxon>Eurotiomycetidae</taxon>
        <taxon>Eurotiales</taxon>
        <taxon>Aspergillaceae</taxon>
        <taxon>Aspergillus</taxon>
        <taxon>Aspergillus subgen. Nidulantes</taxon>
    </lineage>
</organism>
<dbReference type="Proteomes" id="UP001610432">
    <property type="component" value="Unassembled WGS sequence"/>
</dbReference>
<dbReference type="GeneID" id="98140835"/>
<feature type="region of interest" description="Disordered" evidence="1">
    <location>
        <begin position="180"/>
        <end position="214"/>
    </location>
</feature>
<accession>A0ABR4LXD6</accession>
<feature type="compositionally biased region" description="Basic and acidic residues" evidence="1">
    <location>
        <begin position="187"/>
        <end position="196"/>
    </location>
</feature>
<comment type="caution">
    <text evidence="2">The sequence shown here is derived from an EMBL/GenBank/DDBJ whole genome shotgun (WGS) entry which is preliminary data.</text>
</comment>
<dbReference type="EMBL" id="JBFXLQ010000010">
    <property type="protein sequence ID" value="KAL2869208.1"/>
    <property type="molecule type" value="Genomic_DNA"/>
</dbReference>
<name>A0ABR4LXD6_9EURO</name>
<evidence type="ECO:0000256" key="1">
    <source>
        <dbReference type="SAM" id="MobiDB-lite"/>
    </source>
</evidence>
<reference evidence="2 3" key="1">
    <citation type="submission" date="2024-07" db="EMBL/GenBank/DDBJ databases">
        <title>Section-level genome sequencing and comparative genomics of Aspergillus sections Usti and Cavernicolus.</title>
        <authorList>
            <consortium name="Lawrence Berkeley National Laboratory"/>
            <person name="Nybo J.L."/>
            <person name="Vesth T.C."/>
            <person name="Theobald S."/>
            <person name="Frisvad J.C."/>
            <person name="Larsen T.O."/>
            <person name="Kjaerboelling I."/>
            <person name="Rothschild-Mancinelli K."/>
            <person name="Lyhne E.K."/>
            <person name="Kogle M.E."/>
            <person name="Barry K."/>
            <person name="Clum A."/>
            <person name="Na H."/>
            <person name="Ledsgaard L."/>
            <person name="Lin J."/>
            <person name="Lipzen A."/>
            <person name="Kuo A."/>
            <person name="Riley R."/>
            <person name="Mondo S."/>
            <person name="Labutti K."/>
            <person name="Haridas S."/>
            <person name="Pangalinan J."/>
            <person name="Salamov A.A."/>
            <person name="Simmons B.A."/>
            <person name="Magnuson J.K."/>
            <person name="Chen J."/>
            <person name="Drula E."/>
            <person name="Henrissat B."/>
            <person name="Wiebenga A."/>
            <person name="Lubbers R.J."/>
            <person name="Gomes A.C."/>
            <person name="Macurrencykelacurrency M.R."/>
            <person name="Stajich J."/>
            <person name="Grigoriev I.V."/>
            <person name="Mortensen U.H."/>
            <person name="De Vries R.P."/>
            <person name="Baker S.E."/>
            <person name="Andersen M.R."/>
        </authorList>
    </citation>
    <scope>NUCLEOTIDE SEQUENCE [LARGE SCALE GENOMIC DNA]</scope>
    <source>
        <strain evidence="2 3">CBS 449.75</strain>
    </source>
</reference>
<sequence length="214" mass="23590">MSAKKHDETAQGLGHCRVEARTCGMSLELQLSLSTTLAERWKNRCIVNQWPLPGGAQLIFRLVSRLQGVDLQISKSGDTSGIHLVHVSHAIGLSLVDPANRSRERRKVRPFFTKSDVHGTIASERTDHTASQSASLPVGLLRKRVEDKHVSREQLNPCSCNVPHTRATARELGKIDSCSWPFGPGSDGERRRRDNVRATSAFEGSKEQQAVHAA</sequence>
<evidence type="ECO:0000313" key="2">
    <source>
        <dbReference type="EMBL" id="KAL2869208.1"/>
    </source>
</evidence>
<gene>
    <name evidence="2" type="ORF">BJX67DRAFT_22229</name>
</gene>